<evidence type="ECO:0000313" key="6">
    <source>
        <dbReference type="Proteomes" id="UP000594459"/>
    </source>
</evidence>
<proteinExistence type="inferred from homology"/>
<evidence type="ECO:0000256" key="3">
    <source>
        <dbReference type="ARBA" id="ARBA00023239"/>
    </source>
</evidence>
<dbReference type="GO" id="GO:0006635">
    <property type="term" value="P:fatty acid beta-oxidation"/>
    <property type="evidence" value="ECO:0007669"/>
    <property type="project" value="TreeGrafter"/>
</dbReference>
<dbReference type="InterPro" id="IPR014748">
    <property type="entry name" value="Enoyl-CoA_hydra_C"/>
</dbReference>
<dbReference type="CDD" id="cd06558">
    <property type="entry name" value="crotonase-like"/>
    <property type="match status" value="1"/>
</dbReference>
<dbReference type="GO" id="GO:0016829">
    <property type="term" value="F:lyase activity"/>
    <property type="evidence" value="ECO:0007669"/>
    <property type="project" value="UniProtKB-KW"/>
</dbReference>
<dbReference type="PANTHER" id="PTHR11941">
    <property type="entry name" value="ENOYL-COA HYDRATASE-RELATED"/>
    <property type="match status" value="1"/>
</dbReference>
<dbReference type="EMBL" id="CP064654">
    <property type="protein sequence ID" value="QPC98031.1"/>
    <property type="molecule type" value="Genomic_DNA"/>
</dbReference>
<accession>A0A7S8F2N5</accession>
<dbReference type="KEGG" id="qso:IRL76_09030"/>
<dbReference type="Gene3D" id="1.10.12.10">
    <property type="entry name" value="Lyase 2-enoyl-coa Hydratase, Chain A, domain 2"/>
    <property type="match status" value="1"/>
</dbReference>
<keyword evidence="3" id="KW-0456">Lyase</keyword>
<dbReference type="PROSITE" id="PS00166">
    <property type="entry name" value="ENOYL_COA_HYDRATASE"/>
    <property type="match status" value="1"/>
</dbReference>
<comment type="similarity">
    <text evidence="1 4">Belongs to the enoyl-CoA hydratase/isomerase family.</text>
</comment>
<evidence type="ECO:0000256" key="4">
    <source>
        <dbReference type="RuleBase" id="RU003707"/>
    </source>
</evidence>
<dbReference type="InterPro" id="IPR018376">
    <property type="entry name" value="Enoyl-CoA_hyd/isom_CS"/>
</dbReference>
<keyword evidence="6" id="KW-1185">Reference proteome</keyword>
<keyword evidence="2" id="KW-0443">Lipid metabolism</keyword>
<dbReference type="InterPro" id="IPR001753">
    <property type="entry name" value="Enoyl-CoA_hydra/iso"/>
</dbReference>
<dbReference type="Gene3D" id="3.90.226.10">
    <property type="entry name" value="2-enoyl-CoA Hydratase, Chain A, domain 1"/>
    <property type="match status" value="1"/>
</dbReference>
<gene>
    <name evidence="5" type="ORF">IRL76_09030</name>
</gene>
<dbReference type="Pfam" id="PF00378">
    <property type="entry name" value="ECH_1"/>
    <property type="match status" value="1"/>
</dbReference>
<protein>
    <submittedName>
        <fullName evidence="5">Crotonase/enoyl-CoA hydratase family protein</fullName>
    </submittedName>
</protein>
<dbReference type="NCBIfam" id="NF006100">
    <property type="entry name" value="PRK08252.1"/>
    <property type="match status" value="1"/>
</dbReference>
<reference evidence="5 6" key="1">
    <citation type="submission" date="2020-11" db="EMBL/GenBank/DDBJ databases">
        <title>The genome sequence of Erythrobacter sp. 6D36.</title>
        <authorList>
            <person name="Liu Y."/>
        </authorList>
    </citation>
    <scope>NUCLEOTIDE SEQUENCE [LARGE SCALE GENOMIC DNA]</scope>
    <source>
        <strain evidence="5 6">6D36</strain>
    </source>
</reference>
<name>A0A7S8F2N5_9SPHN</name>
<evidence type="ECO:0000313" key="5">
    <source>
        <dbReference type="EMBL" id="QPC98031.1"/>
    </source>
</evidence>
<dbReference type="AlphaFoldDB" id="A0A7S8F2N5"/>
<organism evidence="5 6">
    <name type="scientific">Qipengyuania soli</name>
    <dbReference type="NCBI Taxonomy" id="2782568"/>
    <lineage>
        <taxon>Bacteria</taxon>
        <taxon>Pseudomonadati</taxon>
        <taxon>Pseudomonadota</taxon>
        <taxon>Alphaproteobacteria</taxon>
        <taxon>Sphingomonadales</taxon>
        <taxon>Erythrobacteraceae</taxon>
        <taxon>Qipengyuania</taxon>
    </lineage>
</organism>
<sequence>MGESRVSEEVLTSEEDGILVVTINRPEAKNAMTKAAAEGIAAAMDRLDSDDNLRVGILTGAGGTFCSGMDLKGFLRGESPSIEGRGFGGIVQKPPVKPLIAAVEGYALAGGLELMIACDLVVAHSGAKFGIPEVKRGLVAAAGGVMMLPDQIPERVAMELALTGDFISAARAYELGLINRVTDGSALDGAKELAASIVANGPLAVRVSKQIVKESRGWPMEERYTRQGQLIAPVFVSHDAREGAAAFAEKRKPNWTGK</sequence>
<dbReference type="PANTHER" id="PTHR11941:SF169">
    <property type="entry name" value="(7AS)-7A-METHYL-1,5-DIOXO-2,3,5,6,7,7A-HEXAHYDRO-1H-INDENE-CARBOXYL-COA HYDROLASE"/>
    <property type="match status" value="1"/>
</dbReference>
<evidence type="ECO:0000256" key="2">
    <source>
        <dbReference type="ARBA" id="ARBA00023098"/>
    </source>
</evidence>
<dbReference type="SUPFAM" id="SSF52096">
    <property type="entry name" value="ClpP/crotonase"/>
    <property type="match status" value="1"/>
</dbReference>
<dbReference type="Proteomes" id="UP000594459">
    <property type="component" value="Chromosome"/>
</dbReference>
<evidence type="ECO:0000256" key="1">
    <source>
        <dbReference type="ARBA" id="ARBA00005254"/>
    </source>
</evidence>
<dbReference type="InterPro" id="IPR029045">
    <property type="entry name" value="ClpP/crotonase-like_dom_sf"/>
</dbReference>